<dbReference type="AlphaFoldDB" id="A0A836H1T2"/>
<feature type="compositionally biased region" description="Low complexity" evidence="1">
    <location>
        <begin position="198"/>
        <end position="207"/>
    </location>
</feature>
<proteinExistence type="predicted"/>
<protein>
    <submittedName>
        <fullName evidence="2">Uncharacterized protein</fullName>
    </submittedName>
</protein>
<evidence type="ECO:0000313" key="3">
    <source>
        <dbReference type="Proteomes" id="UP000674143"/>
    </source>
</evidence>
<organism evidence="2 3">
    <name type="scientific">Leishmania orientalis</name>
    <dbReference type="NCBI Taxonomy" id="2249476"/>
    <lineage>
        <taxon>Eukaryota</taxon>
        <taxon>Discoba</taxon>
        <taxon>Euglenozoa</taxon>
        <taxon>Kinetoplastea</taxon>
        <taxon>Metakinetoplastina</taxon>
        <taxon>Trypanosomatida</taxon>
        <taxon>Trypanosomatidae</taxon>
        <taxon>Leishmaniinae</taxon>
        <taxon>Leishmania</taxon>
    </lineage>
</organism>
<evidence type="ECO:0000256" key="1">
    <source>
        <dbReference type="SAM" id="MobiDB-lite"/>
    </source>
</evidence>
<dbReference type="RefSeq" id="XP_067061646.1">
    <property type="nucleotide sequence ID" value="XM_067205709.1"/>
</dbReference>
<accession>A0A836H1T2</accession>
<dbReference type="Proteomes" id="UP000674143">
    <property type="component" value="Unassembled WGS sequence"/>
</dbReference>
<dbReference type="EMBL" id="JAFHLR010000029">
    <property type="protein sequence ID" value="KAG5473643.1"/>
    <property type="molecule type" value="Genomic_DNA"/>
</dbReference>
<keyword evidence="3" id="KW-1185">Reference proteome</keyword>
<feature type="region of interest" description="Disordered" evidence="1">
    <location>
        <begin position="187"/>
        <end position="210"/>
    </location>
</feature>
<comment type="caution">
    <text evidence="2">The sequence shown here is derived from an EMBL/GenBank/DDBJ whole genome shotgun (WGS) entry which is preliminary data.</text>
</comment>
<dbReference type="GeneID" id="92359643"/>
<feature type="region of interest" description="Disordered" evidence="1">
    <location>
        <begin position="1"/>
        <end position="34"/>
    </location>
</feature>
<feature type="compositionally biased region" description="Basic and acidic residues" evidence="1">
    <location>
        <begin position="1"/>
        <end position="10"/>
    </location>
</feature>
<sequence length="306" mass="30794">MDSSDRKVDRTPVASPKMDVAAKGAKPGAFSSSDTVAGYAGAEDASLMPQLSMTSSMTPYYAQYPALCTLPPGSVPMGFSIPPPPSAGSPQMWVPGMIPSPPGSNPNTALAAHSYVSSYGAGAQPVMYMPMPYSYPPYMAATTATSAAAMGASFNGQQSVKPAAQVTISPYASAAAAPLLPHSSAPESPMLSAPFTETPTNSAAPAPSVAPVPTPMTSITAIEFSVMPLMPNTKLPPGDPFCPAGVTVPSQYATASAACSADDAAVAASLSPRPHLYSGVTSSFLTAPQEGEVQSIAAAAACNNAP</sequence>
<reference evidence="3" key="1">
    <citation type="journal article" date="2021" name="Microbiol. Resour. Announc.">
        <title>LGAAP: Leishmaniinae Genome Assembly and Annotation Pipeline.</title>
        <authorList>
            <person name="Almutairi H."/>
            <person name="Urbaniak M.D."/>
            <person name="Bates M.D."/>
            <person name="Jariyapan N."/>
            <person name="Kwakye-Nuako G."/>
            <person name="Thomaz-Soccol V."/>
            <person name="Al-Salem W.S."/>
            <person name="Dillon R.J."/>
            <person name="Bates P.A."/>
            <person name="Gatherer D."/>
        </authorList>
    </citation>
    <scope>NUCLEOTIDE SEQUENCE [LARGE SCALE GENOMIC DNA]</scope>
</reference>
<reference evidence="3" key="2">
    <citation type="journal article" date="2021" name="Sci. Data">
        <title>Chromosome-scale genome sequencing, assembly and annotation of six genomes from subfamily Leishmaniinae.</title>
        <authorList>
            <person name="Almutairi H."/>
            <person name="Urbaniak M.D."/>
            <person name="Bates M.D."/>
            <person name="Jariyapan N."/>
            <person name="Kwakye-Nuako G."/>
            <person name="Thomaz Soccol V."/>
            <person name="Al-Salem W.S."/>
            <person name="Dillon R.J."/>
            <person name="Bates P.A."/>
            <person name="Gatherer D."/>
        </authorList>
    </citation>
    <scope>NUCLEOTIDE SEQUENCE [LARGE SCALE GENOMIC DNA]</scope>
</reference>
<dbReference type="KEGG" id="loi:92359643"/>
<evidence type="ECO:0000313" key="2">
    <source>
        <dbReference type="EMBL" id="KAG5473643.1"/>
    </source>
</evidence>
<gene>
    <name evidence="2" type="ORF">LSCM4_03713</name>
</gene>
<name>A0A836H1T2_9TRYP</name>